<dbReference type="SUPFAM" id="SSF47413">
    <property type="entry name" value="lambda repressor-like DNA-binding domains"/>
    <property type="match status" value="1"/>
</dbReference>
<evidence type="ECO:0000256" key="3">
    <source>
        <dbReference type="ARBA" id="ARBA00023125"/>
    </source>
</evidence>
<dbReference type="PANTHER" id="PTHR30146:SF148">
    <property type="entry name" value="HTH-TYPE TRANSCRIPTIONAL REPRESSOR PURR-RELATED"/>
    <property type="match status" value="1"/>
</dbReference>
<keyword evidence="4" id="KW-0804">Transcription</keyword>
<keyword evidence="7" id="KW-1185">Reference proteome</keyword>
<accession>A0A6P1TNQ8</accession>
<dbReference type="Pfam" id="PF00356">
    <property type="entry name" value="LacI"/>
    <property type="match status" value="1"/>
</dbReference>
<dbReference type="Gene3D" id="1.10.260.40">
    <property type="entry name" value="lambda repressor-like DNA-binding domains"/>
    <property type="match status" value="1"/>
</dbReference>
<dbReference type="GO" id="GO:0000976">
    <property type="term" value="F:transcription cis-regulatory region binding"/>
    <property type="evidence" value="ECO:0007669"/>
    <property type="project" value="TreeGrafter"/>
</dbReference>
<dbReference type="GO" id="GO:0003700">
    <property type="term" value="F:DNA-binding transcription factor activity"/>
    <property type="evidence" value="ECO:0007669"/>
    <property type="project" value="TreeGrafter"/>
</dbReference>
<dbReference type="AlphaFoldDB" id="A0A6P1TNQ8"/>
<dbReference type="InterPro" id="IPR028082">
    <property type="entry name" value="Peripla_BP_I"/>
</dbReference>
<dbReference type="CDD" id="cd01392">
    <property type="entry name" value="HTH_LacI"/>
    <property type="match status" value="1"/>
</dbReference>
<dbReference type="KEGG" id="anr:Ana3638_09695"/>
<gene>
    <name evidence="6" type="ORF">Ana3638_09695</name>
</gene>
<proteinExistence type="predicted"/>
<dbReference type="Pfam" id="PF13377">
    <property type="entry name" value="Peripla_BP_3"/>
    <property type="match status" value="1"/>
</dbReference>
<dbReference type="RefSeq" id="WP_161837836.1">
    <property type="nucleotide sequence ID" value="NZ_CP048000.1"/>
</dbReference>
<evidence type="ECO:0000256" key="1">
    <source>
        <dbReference type="ARBA" id="ARBA00022491"/>
    </source>
</evidence>
<dbReference type="InterPro" id="IPR000843">
    <property type="entry name" value="HTH_LacI"/>
</dbReference>
<evidence type="ECO:0000259" key="5">
    <source>
        <dbReference type="PROSITE" id="PS50932"/>
    </source>
</evidence>
<dbReference type="InterPro" id="IPR010982">
    <property type="entry name" value="Lambda_DNA-bd_dom_sf"/>
</dbReference>
<dbReference type="Gene3D" id="3.40.50.2300">
    <property type="match status" value="2"/>
</dbReference>
<reference evidence="6 7" key="1">
    <citation type="submission" date="2020-01" db="EMBL/GenBank/DDBJ databases">
        <title>Genome analysis of Anaerocolumna sp. CBA3638.</title>
        <authorList>
            <person name="Kim J."/>
            <person name="Roh S.W."/>
        </authorList>
    </citation>
    <scope>NUCLEOTIDE SEQUENCE [LARGE SCALE GENOMIC DNA]</scope>
    <source>
        <strain evidence="6 7">CBA3638</strain>
    </source>
</reference>
<dbReference type="SMART" id="SM00354">
    <property type="entry name" value="HTH_LACI"/>
    <property type="match status" value="1"/>
</dbReference>
<keyword evidence="2" id="KW-0805">Transcription regulation</keyword>
<feature type="domain" description="HTH lacI-type" evidence="5">
    <location>
        <begin position="3"/>
        <end position="46"/>
    </location>
</feature>
<keyword evidence="1" id="KW-0678">Repressor</keyword>
<evidence type="ECO:0000256" key="2">
    <source>
        <dbReference type="ARBA" id="ARBA00023015"/>
    </source>
</evidence>
<evidence type="ECO:0000313" key="7">
    <source>
        <dbReference type="Proteomes" id="UP000464314"/>
    </source>
</evidence>
<dbReference type="Proteomes" id="UP000464314">
    <property type="component" value="Chromosome"/>
</dbReference>
<evidence type="ECO:0000256" key="4">
    <source>
        <dbReference type="ARBA" id="ARBA00023163"/>
    </source>
</evidence>
<dbReference type="SUPFAM" id="SSF53822">
    <property type="entry name" value="Periplasmic binding protein-like I"/>
    <property type="match status" value="1"/>
</dbReference>
<dbReference type="InterPro" id="IPR046335">
    <property type="entry name" value="LacI/GalR-like_sensor"/>
</dbReference>
<evidence type="ECO:0000313" key="6">
    <source>
        <dbReference type="EMBL" id="QHQ61008.1"/>
    </source>
</evidence>
<keyword evidence="3" id="KW-0238">DNA-binding</keyword>
<dbReference type="PROSITE" id="PS50932">
    <property type="entry name" value="HTH_LACI_2"/>
    <property type="match status" value="1"/>
</dbReference>
<dbReference type="PANTHER" id="PTHR30146">
    <property type="entry name" value="LACI-RELATED TRANSCRIPTIONAL REPRESSOR"/>
    <property type="match status" value="1"/>
</dbReference>
<dbReference type="EMBL" id="CP048000">
    <property type="protein sequence ID" value="QHQ61008.1"/>
    <property type="molecule type" value="Genomic_DNA"/>
</dbReference>
<sequence length="343" mass="38931">MGIKVKDLAHILNLSSSTVSLVLNNKPGISEETRARVFQAIKDLGFEELYASEIADKKSYLFMIYQKSVIEPGGDSCLSSGFSEIMEGVQSQMKARGFNLMISYINEESIFAELNKVRKENLEGILILATDMSEKQITFLEEIKIPVVMIDNYMEHKKFSCITVNNEKGVYEAVKYLKDMGHKRIGYLHINNRTMNFSERFYGYLRAMELCGLYIDREDIFKVTAYGEEWAYQELKNMLKNRELPTAFFADNDILAVCAIRVLRELGYKIPEDISIVGFENTALSELTDPPLTTIHIPQNLIGIIAANTVIDTGKELKGLLKIEVGTSLIIRNSVKRLNLLHD</sequence>
<organism evidence="6 7">
    <name type="scientific">Anaerocolumna sedimenticola</name>
    <dbReference type="NCBI Taxonomy" id="2696063"/>
    <lineage>
        <taxon>Bacteria</taxon>
        <taxon>Bacillati</taxon>
        <taxon>Bacillota</taxon>
        <taxon>Clostridia</taxon>
        <taxon>Lachnospirales</taxon>
        <taxon>Lachnospiraceae</taxon>
        <taxon>Anaerocolumna</taxon>
    </lineage>
</organism>
<protein>
    <submittedName>
        <fullName evidence="6">Substrate-binding domain-containing protein</fullName>
    </submittedName>
</protein>
<name>A0A6P1TNQ8_9FIRM</name>